<keyword evidence="1" id="KW-1133">Transmembrane helix</keyword>
<proteinExistence type="predicted"/>
<keyword evidence="1" id="KW-0812">Transmembrane</keyword>
<sequence length="92" mass="10596">MHMYIPEKTTMELYCIRIRLGWVGLGHLGALAVCIRTYQGTMWSRWWLVVVLSDHASVMVIEVRAGRSLHLARLNTALQSTDPKKRTVRCLE</sequence>
<evidence type="ECO:0000313" key="2">
    <source>
        <dbReference type="EMBL" id="KAE8419219.1"/>
    </source>
</evidence>
<gene>
    <name evidence="2" type="ORF">BDV36DRAFT_252150</name>
</gene>
<organism evidence="2 3">
    <name type="scientific">Aspergillus pseudocaelatus</name>
    <dbReference type="NCBI Taxonomy" id="1825620"/>
    <lineage>
        <taxon>Eukaryota</taxon>
        <taxon>Fungi</taxon>
        <taxon>Dikarya</taxon>
        <taxon>Ascomycota</taxon>
        <taxon>Pezizomycotina</taxon>
        <taxon>Eurotiomycetes</taxon>
        <taxon>Eurotiomycetidae</taxon>
        <taxon>Eurotiales</taxon>
        <taxon>Aspergillaceae</taxon>
        <taxon>Aspergillus</taxon>
        <taxon>Aspergillus subgen. Circumdati</taxon>
    </lineage>
</organism>
<protein>
    <submittedName>
        <fullName evidence="2">Uncharacterized protein</fullName>
    </submittedName>
</protein>
<accession>A0ABQ6WQ45</accession>
<name>A0ABQ6WQ45_9EURO</name>
<reference evidence="2 3" key="1">
    <citation type="submission" date="2019-04" db="EMBL/GenBank/DDBJ databases">
        <authorList>
            <consortium name="DOE Joint Genome Institute"/>
            <person name="Mondo S."/>
            <person name="Kjaerbolling I."/>
            <person name="Vesth T."/>
            <person name="Frisvad J.C."/>
            <person name="Nybo J.L."/>
            <person name="Theobald S."/>
            <person name="Kildgaard S."/>
            <person name="Isbrandt T."/>
            <person name="Kuo A."/>
            <person name="Sato A."/>
            <person name="Lyhne E.K."/>
            <person name="Kogle M.E."/>
            <person name="Wiebenga A."/>
            <person name="Kun R.S."/>
            <person name="Lubbers R.J."/>
            <person name="Makela M.R."/>
            <person name="Barry K."/>
            <person name="Chovatia M."/>
            <person name="Clum A."/>
            <person name="Daum C."/>
            <person name="Haridas S."/>
            <person name="He G."/>
            <person name="LaButti K."/>
            <person name="Lipzen A."/>
            <person name="Riley R."/>
            <person name="Salamov A."/>
            <person name="Simmons B.A."/>
            <person name="Magnuson J.K."/>
            <person name="Henrissat B."/>
            <person name="Mortensen U.H."/>
            <person name="Larsen T.O."/>
            <person name="Devries R.P."/>
            <person name="Grigoriev I.V."/>
            <person name="Machida M."/>
            <person name="Baker S.E."/>
            <person name="Andersen M.R."/>
            <person name="Cantor M.N."/>
            <person name="Hua S.X."/>
        </authorList>
    </citation>
    <scope>NUCLEOTIDE SEQUENCE [LARGE SCALE GENOMIC DNA]</scope>
    <source>
        <strain evidence="2 3">CBS 117616</strain>
    </source>
</reference>
<keyword evidence="1" id="KW-0472">Membrane</keyword>
<keyword evidence="3" id="KW-1185">Reference proteome</keyword>
<dbReference type="EMBL" id="ML735719">
    <property type="protein sequence ID" value="KAE8419219.1"/>
    <property type="molecule type" value="Genomic_DNA"/>
</dbReference>
<dbReference type="Proteomes" id="UP000325395">
    <property type="component" value="Unassembled WGS sequence"/>
</dbReference>
<evidence type="ECO:0000256" key="1">
    <source>
        <dbReference type="SAM" id="Phobius"/>
    </source>
</evidence>
<evidence type="ECO:0000313" key="3">
    <source>
        <dbReference type="Proteomes" id="UP000325395"/>
    </source>
</evidence>
<feature type="transmembrane region" description="Helical" evidence="1">
    <location>
        <begin position="20"/>
        <end position="38"/>
    </location>
</feature>